<evidence type="ECO:0000313" key="2">
    <source>
        <dbReference type="Proteomes" id="UP000198906"/>
    </source>
</evidence>
<dbReference type="EMBL" id="FMHU01000002">
    <property type="protein sequence ID" value="SCL24848.1"/>
    <property type="molecule type" value="Genomic_DNA"/>
</dbReference>
<proteinExistence type="predicted"/>
<evidence type="ECO:0000313" key="1">
    <source>
        <dbReference type="EMBL" id="SCL24848.1"/>
    </source>
</evidence>
<protein>
    <submittedName>
        <fullName evidence="1">Uncharacterized protein</fullName>
    </submittedName>
</protein>
<accession>A0A1C6S641</accession>
<gene>
    <name evidence="1" type="ORF">GA0074694_4057</name>
</gene>
<name>A0A1C6S641_9ACTN</name>
<dbReference type="Proteomes" id="UP000198906">
    <property type="component" value="Unassembled WGS sequence"/>
</dbReference>
<reference evidence="2" key="1">
    <citation type="submission" date="2016-06" db="EMBL/GenBank/DDBJ databases">
        <authorList>
            <person name="Varghese N."/>
        </authorList>
    </citation>
    <scope>NUCLEOTIDE SEQUENCE [LARGE SCALE GENOMIC DNA]</scope>
    <source>
        <strain evidence="2">DSM 46123</strain>
    </source>
</reference>
<keyword evidence="2" id="KW-1185">Reference proteome</keyword>
<organism evidence="1 2">
    <name type="scientific">Micromonospora inyonensis</name>
    <dbReference type="NCBI Taxonomy" id="47866"/>
    <lineage>
        <taxon>Bacteria</taxon>
        <taxon>Bacillati</taxon>
        <taxon>Actinomycetota</taxon>
        <taxon>Actinomycetes</taxon>
        <taxon>Micromonosporales</taxon>
        <taxon>Micromonosporaceae</taxon>
        <taxon>Micromonospora</taxon>
    </lineage>
</organism>
<sequence length="148" mass="16078">MICQRATGVRADLTPAGVVGQAMTDRVRQTDPGRYYEALGRVMAALRDSRALDGAHSLDWWPGLGGITWEVEWQEGPFAYEAVDVVLRAIDGEEGPAGHALRGVVQEGPEPDRHYAQHLLVLGVPVTLRALTPVGSREVLRRMAQPSG</sequence>
<dbReference type="AlphaFoldDB" id="A0A1C6S641"/>